<reference evidence="9" key="1">
    <citation type="journal article" date="2014" name="Int. J. Syst. Evol. Microbiol.">
        <title>Complete genome of a new Firmicutes species belonging to the dominant human colonic microbiota ('Ruminococcus bicirculans') reveals two chromosomes and a selective capacity to utilize plant glucans.</title>
        <authorList>
            <consortium name="NISC Comparative Sequencing Program"/>
            <person name="Wegmann U."/>
            <person name="Louis P."/>
            <person name="Goesmann A."/>
            <person name="Henrissat B."/>
            <person name="Duncan S.H."/>
            <person name="Flint H.J."/>
        </authorList>
    </citation>
    <scope>NUCLEOTIDE SEQUENCE</scope>
    <source>
        <strain evidence="9">NBRC 108216</strain>
    </source>
</reference>
<evidence type="ECO:0000256" key="4">
    <source>
        <dbReference type="ARBA" id="ARBA00022763"/>
    </source>
</evidence>
<reference evidence="9" key="2">
    <citation type="submission" date="2023-01" db="EMBL/GenBank/DDBJ databases">
        <title>Draft genome sequence of Algimonas porphyrae strain NBRC 108216.</title>
        <authorList>
            <person name="Sun Q."/>
            <person name="Mori K."/>
        </authorList>
    </citation>
    <scope>NUCLEOTIDE SEQUENCE</scope>
    <source>
        <strain evidence="9">NBRC 108216</strain>
    </source>
</reference>
<feature type="domain" description="DNA polymerase Y-family little finger" evidence="8">
    <location>
        <begin position="247"/>
        <end position="337"/>
    </location>
</feature>
<proteinExistence type="inferred from homology"/>
<evidence type="ECO:0000259" key="7">
    <source>
        <dbReference type="Pfam" id="PF00817"/>
    </source>
</evidence>
<dbReference type="PANTHER" id="PTHR35369:SF2">
    <property type="entry name" value="BLR3025 PROTEIN"/>
    <property type="match status" value="1"/>
</dbReference>
<sequence length="515" mass="58130">MRPSVSRRTLALWFPELPLDRWRRREDPRVWGPFAVTRKTGNVERVVCANDLARKARVQPGATVADAYVVCPDLLTEPQDDMRESRLLGALHIWADRYSPRIALDPPDGLLLDVTGCAHLFEGEQQMAELILRETEDLTVVTRIGIANTLRAARGFARHGTSTITITDPDREHAQVDGLPVAALDLKTSIETDLRRLGVTTIGELRRFKSAELARRFSVHLTSALDELRGHTHDAVVPSAVVPTFAANMTLPEPIGRLEDVTGILERLAERVCQKLCDKGYTARGFRLTVRCVDTGDHHLSVGFASPTRTVTPILRQFARPLDQLKIEFGADWMRLLALDTCLFNPHQIEAGNAAQAQQEAVDQTLTTLGNRIGFDRLHTPRPGPGHTPEREMMFAPAVDALDWTPPTDLTTYPRPEIAFAPERVRVDQPGRAPYAFTWRRDSYRVVKVKGPERISPVNWDDPHSKFEARVRDYWRARTECGRLFWLMVFPRHPDDGCYVCGEFLREPRLSLLLA</sequence>
<dbReference type="InterPro" id="IPR017961">
    <property type="entry name" value="DNA_pol_Y-fam_little_finger"/>
</dbReference>
<comment type="catalytic activity">
    <reaction evidence="6">
        <text>DNA(n) + a 2'-deoxyribonucleoside 5'-triphosphate = DNA(n+1) + diphosphate</text>
        <dbReference type="Rhea" id="RHEA:22508"/>
        <dbReference type="Rhea" id="RHEA-COMP:17339"/>
        <dbReference type="Rhea" id="RHEA-COMP:17340"/>
        <dbReference type="ChEBI" id="CHEBI:33019"/>
        <dbReference type="ChEBI" id="CHEBI:61560"/>
        <dbReference type="ChEBI" id="CHEBI:173112"/>
        <dbReference type="EC" id="2.7.7.7"/>
    </reaction>
</comment>
<evidence type="ECO:0000256" key="2">
    <source>
        <dbReference type="ARBA" id="ARBA00011245"/>
    </source>
</evidence>
<dbReference type="SUPFAM" id="SSF100879">
    <property type="entry name" value="Lesion bypass DNA polymerase (Y-family), little finger domain"/>
    <property type="match status" value="1"/>
</dbReference>
<dbReference type="EC" id="2.7.7.7" evidence="3"/>
<dbReference type="Proteomes" id="UP001161390">
    <property type="component" value="Unassembled WGS sequence"/>
</dbReference>
<evidence type="ECO:0000313" key="10">
    <source>
        <dbReference type="Proteomes" id="UP001161390"/>
    </source>
</evidence>
<dbReference type="RefSeq" id="WP_284374366.1">
    <property type="nucleotide sequence ID" value="NZ_BSNJ01000010.1"/>
</dbReference>
<comment type="similarity">
    <text evidence="1">Belongs to the DNA polymerase type-Y family.</text>
</comment>
<evidence type="ECO:0000256" key="1">
    <source>
        <dbReference type="ARBA" id="ARBA00010945"/>
    </source>
</evidence>
<keyword evidence="10" id="KW-1185">Reference proteome</keyword>
<comment type="subunit">
    <text evidence="2">Monomer.</text>
</comment>
<dbReference type="CDD" id="cd03468">
    <property type="entry name" value="PolY_like"/>
    <property type="match status" value="1"/>
</dbReference>
<dbReference type="SUPFAM" id="SSF56672">
    <property type="entry name" value="DNA/RNA polymerases"/>
    <property type="match status" value="1"/>
</dbReference>
<protein>
    <recommendedName>
        <fullName evidence="3">DNA-directed DNA polymerase</fullName>
        <ecNumber evidence="3">2.7.7.7</ecNumber>
    </recommendedName>
</protein>
<evidence type="ECO:0000313" key="9">
    <source>
        <dbReference type="EMBL" id="GLQ22100.1"/>
    </source>
</evidence>
<dbReference type="InterPro" id="IPR050356">
    <property type="entry name" value="SulA_CellDiv_inhibitor"/>
</dbReference>
<organism evidence="9 10">
    <name type="scientific">Algimonas porphyrae</name>
    <dbReference type="NCBI Taxonomy" id="1128113"/>
    <lineage>
        <taxon>Bacteria</taxon>
        <taxon>Pseudomonadati</taxon>
        <taxon>Pseudomonadota</taxon>
        <taxon>Alphaproteobacteria</taxon>
        <taxon>Maricaulales</taxon>
        <taxon>Robiginitomaculaceae</taxon>
        <taxon>Algimonas</taxon>
    </lineage>
</organism>
<dbReference type="Pfam" id="PF00817">
    <property type="entry name" value="IMS"/>
    <property type="match status" value="1"/>
</dbReference>
<evidence type="ECO:0000259" key="8">
    <source>
        <dbReference type="Pfam" id="PF11799"/>
    </source>
</evidence>
<accession>A0ABQ5V5Z8</accession>
<evidence type="ECO:0000256" key="3">
    <source>
        <dbReference type="ARBA" id="ARBA00012417"/>
    </source>
</evidence>
<gene>
    <name evidence="9" type="ORF">GCM10007854_30550</name>
</gene>
<dbReference type="Gene3D" id="3.30.70.270">
    <property type="match status" value="1"/>
</dbReference>
<name>A0ABQ5V5Z8_9PROT</name>
<dbReference type="InterPro" id="IPR043502">
    <property type="entry name" value="DNA/RNA_pol_sf"/>
</dbReference>
<dbReference type="EMBL" id="BSNJ01000010">
    <property type="protein sequence ID" value="GLQ22100.1"/>
    <property type="molecule type" value="Genomic_DNA"/>
</dbReference>
<keyword evidence="4" id="KW-0227">DNA damage</keyword>
<dbReference type="InterPro" id="IPR036775">
    <property type="entry name" value="DNA_pol_Y-fam_lit_finger_sf"/>
</dbReference>
<comment type="caution">
    <text evidence="9">The sequence shown here is derived from an EMBL/GenBank/DDBJ whole genome shotgun (WGS) entry which is preliminary data.</text>
</comment>
<dbReference type="InterPro" id="IPR001126">
    <property type="entry name" value="UmuC"/>
</dbReference>
<feature type="domain" description="UmuC" evidence="7">
    <location>
        <begin position="33"/>
        <end position="154"/>
    </location>
</feature>
<dbReference type="Pfam" id="PF11799">
    <property type="entry name" value="IMS_C"/>
    <property type="match status" value="1"/>
</dbReference>
<comment type="function">
    <text evidence="5">Poorly processive, error-prone DNA polymerase involved in untargeted mutagenesis. Copies undamaged DNA at stalled replication forks, which arise in vivo from mismatched or misaligned primer ends. These misaligned primers can be extended by PolIV. Exhibits no 3'-5' exonuclease (proofreading) activity. May be involved in translesional synthesis, in conjunction with the beta clamp from PolIII.</text>
</comment>
<evidence type="ECO:0000256" key="6">
    <source>
        <dbReference type="ARBA" id="ARBA00049244"/>
    </source>
</evidence>
<dbReference type="InterPro" id="IPR043128">
    <property type="entry name" value="Rev_trsase/Diguanyl_cyclase"/>
</dbReference>
<dbReference type="Gene3D" id="3.40.1170.60">
    <property type="match status" value="1"/>
</dbReference>
<dbReference type="PANTHER" id="PTHR35369">
    <property type="entry name" value="BLR3025 PROTEIN-RELATED"/>
    <property type="match status" value="1"/>
</dbReference>
<evidence type="ECO:0000256" key="5">
    <source>
        <dbReference type="ARBA" id="ARBA00025589"/>
    </source>
</evidence>